<name>A0A5C6VAN1_9FLAO</name>
<dbReference type="PANTHER" id="PTHR12526">
    <property type="entry name" value="GLYCOSYLTRANSFERASE"/>
    <property type="match status" value="1"/>
</dbReference>
<evidence type="ECO:0000313" key="4">
    <source>
        <dbReference type="Proteomes" id="UP000321168"/>
    </source>
</evidence>
<protein>
    <submittedName>
        <fullName evidence="3">Glycosyltransferase</fullName>
    </submittedName>
</protein>
<evidence type="ECO:0000313" key="3">
    <source>
        <dbReference type="EMBL" id="TXC81396.1"/>
    </source>
</evidence>
<dbReference type="RefSeq" id="WP_147014109.1">
    <property type="nucleotide sequence ID" value="NZ_VORB01000004.1"/>
</dbReference>
<evidence type="ECO:0000256" key="2">
    <source>
        <dbReference type="ARBA" id="ARBA00022679"/>
    </source>
</evidence>
<proteinExistence type="predicted"/>
<gene>
    <name evidence="3" type="ORF">FRX97_05160</name>
</gene>
<keyword evidence="2 3" id="KW-0808">Transferase</keyword>
<dbReference type="EMBL" id="VORB01000004">
    <property type="protein sequence ID" value="TXC81396.1"/>
    <property type="molecule type" value="Genomic_DNA"/>
</dbReference>
<keyword evidence="4" id="KW-1185">Reference proteome</keyword>
<dbReference type="SUPFAM" id="SSF53756">
    <property type="entry name" value="UDP-Glycosyltransferase/glycogen phosphorylase"/>
    <property type="match status" value="1"/>
</dbReference>
<dbReference type="OrthoDB" id="9790710at2"/>
<organism evidence="3 4">
    <name type="scientific">Luteibaculum oceani</name>
    <dbReference type="NCBI Taxonomy" id="1294296"/>
    <lineage>
        <taxon>Bacteria</taxon>
        <taxon>Pseudomonadati</taxon>
        <taxon>Bacteroidota</taxon>
        <taxon>Flavobacteriia</taxon>
        <taxon>Flavobacteriales</taxon>
        <taxon>Luteibaculaceae</taxon>
        <taxon>Luteibaculum</taxon>
    </lineage>
</organism>
<keyword evidence="1" id="KW-0328">Glycosyltransferase</keyword>
<dbReference type="Gene3D" id="3.40.50.2000">
    <property type="entry name" value="Glycogen Phosphorylase B"/>
    <property type="match status" value="1"/>
</dbReference>
<reference evidence="3 4" key="1">
    <citation type="submission" date="2019-08" db="EMBL/GenBank/DDBJ databases">
        <title>Genome of Luteibaculum oceani JCM 18817.</title>
        <authorList>
            <person name="Bowman J.P."/>
        </authorList>
    </citation>
    <scope>NUCLEOTIDE SEQUENCE [LARGE SCALE GENOMIC DNA]</scope>
    <source>
        <strain evidence="3 4">JCM 18817</strain>
    </source>
</reference>
<dbReference type="GO" id="GO:0016757">
    <property type="term" value="F:glycosyltransferase activity"/>
    <property type="evidence" value="ECO:0007669"/>
    <property type="project" value="UniProtKB-KW"/>
</dbReference>
<sequence>MCNKPAVVILSQWFAPAYEAGGPVVSLLNLVQNISKDVPVFVIAGNKQPSGRLINEEENSLKDFELRNVHIVRGSGFIFILRSILKLWNKPYHFTWYYNDIFMLTWFIFPRFLQTFSRRSGENQILATRGMLLTGALSQKALKKKLYLWFYSLYQYWFPVRYHFTSENERLAAQVRIGAPFYFEFPNLGPKVGLLPQKEKEANRLRIGIVGRIHPIKNLSWIFDVIMNLPEELQGKLCIYFFGNVEDVLYYRSLRERVDEFHNLDVKFHGGFTPIELEKIYQKFDVLCCPSLSENYGQSIAQALAWGIPVIASENTPWEGLEEANAGFTIDPSNTQGYEDRIIRYLEIGGEDWERLRYNVIKFAQSKFNFNEQIQAYRDMFGISENNNQGNL</sequence>
<dbReference type="Proteomes" id="UP000321168">
    <property type="component" value="Unassembled WGS sequence"/>
</dbReference>
<dbReference type="Pfam" id="PF13692">
    <property type="entry name" value="Glyco_trans_1_4"/>
    <property type="match status" value="1"/>
</dbReference>
<accession>A0A5C6VAN1</accession>
<dbReference type="PANTHER" id="PTHR12526:SF510">
    <property type="entry name" value="D-INOSITOL 3-PHOSPHATE GLYCOSYLTRANSFERASE"/>
    <property type="match status" value="1"/>
</dbReference>
<comment type="caution">
    <text evidence="3">The sequence shown here is derived from an EMBL/GenBank/DDBJ whole genome shotgun (WGS) entry which is preliminary data.</text>
</comment>
<evidence type="ECO:0000256" key="1">
    <source>
        <dbReference type="ARBA" id="ARBA00022676"/>
    </source>
</evidence>
<dbReference type="AlphaFoldDB" id="A0A5C6VAN1"/>